<accession>A0ABR9URZ1</accession>
<dbReference type="SMART" id="SM01093">
    <property type="entry name" value="CP12"/>
    <property type="match status" value="1"/>
</dbReference>
<gene>
    <name evidence="2" type="ORF">IQ230_11965</name>
</gene>
<dbReference type="RefSeq" id="WP_193932219.1">
    <property type="nucleotide sequence ID" value="NZ_CAWPMZ010000052.1"/>
</dbReference>
<dbReference type="Pfam" id="PF02672">
    <property type="entry name" value="CP12"/>
    <property type="match status" value="1"/>
</dbReference>
<dbReference type="Proteomes" id="UP000651156">
    <property type="component" value="Unassembled WGS sequence"/>
</dbReference>
<evidence type="ECO:0000259" key="1">
    <source>
        <dbReference type="SMART" id="SM01093"/>
    </source>
</evidence>
<evidence type="ECO:0000313" key="2">
    <source>
        <dbReference type="EMBL" id="MBE9191056.1"/>
    </source>
</evidence>
<evidence type="ECO:0000313" key="3">
    <source>
        <dbReference type="Proteomes" id="UP000651156"/>
    </source>
</evidence>
<keyword evidence="3" id="KW-1185">Reference proteome</keyword>
<reference evidence="2 3" key="1">
    <citation type="submission" date="2020-10" db="EMBL/GenBank/DDBJ databases">
        <authorList>
            <person name="Castelo-Branco R."/>
            <person name="Eusebio N."/>
            <person name="Adriana R."/>
            <person name="Vieira A."/>
            <person name="Brugerolle De Fraissinette N."/>
            <person name="Rezende De Castro R."/>
            <person name="Schneider M.P."/>
            <person name="Vasconcelos V."/>
            <person name="Leao P.N."/>
        </authorList>
    </citation>
    <scope>NUCLEOTIDE SEQUENCE [LARGE SCALE GENOMIC DNA]</scope>
    <source>
        <strain evidence="2 3">LEGE 06123</strain>
    </source>
</reference>
<comment type="caution">
    <text evidence="2">The sequence shown here is derived from an EMBL/GenBank/DDBJ whole genome shotgun (WGS) entry which is preliminary data.</text>
</comment>
<proteinExistence type="predicted"/>
<protein>
    <submittedName>
        <fullName evidence="2">Calvin cycle protein CP12</fullName>
    </submittedName>
</protein>
<name>A0ABR9URZ1_9CHRO</name>
<sequence length="94" mass="10626">MVYIAEKQLVTTTSISRSESKKSLETSLQAALEHARRLTQMYGIGVTEVAVAWDVVEELATARFRQRENKSSSSAFERYCALHPDAPECRIYDV</sequence>
<dbReference type="EMBL" id="JADEWN010000026">
    <property type="protein sequence ID" value="MBE9191056.1"/>
    <property type="molecule type" value="Genomic_DNA"/>
</dbReference>
<organism evidence="2 3">
    <name type="scientific">Gloeocapsopsis crepidinum LEGE 06123</name>
    <dbReference type="NCBI Taxonomy" id="588587"/>
    <lineage>
        <taxon>Bacteria</taxon>
        <taxon>Bacillati</taxon>
        <taxon>Cyanobacteriota</taxon>
        <taxon>Cyanophyceae</taxon>
        <taxon>Oscillatoriophycideae</taxon>
        <taxon>Chroococcales</taxon>
        <taxon>Chroococcaceae</taxon>
        <taxon>Gloeocapsopsis</taxon>
    </lineage>
</organism>
<dbReference type="InterPro" id="IPR003823">
    <property type="entry name" value="CP12_dom"/>
</dbReference>
<feature type="domain" description="CP12" evidence="1">
    <location>
        <begin position="24"/>
        <end position="94"/>
    </location>
</feature>